<evidence type="ECO:0008006" key="3">
    <source>
        <dbReference type="Google" id="ProtNLM"/>
    </source>
</evidence>
<gene>
    <name evidence="1" type="ordered locus">Ngar_c06620</name>
</gene>
<evidence type="ECO:0000313" key="2">
    <source>
        <dbReference type="Proteomes" id="UP000008037"/>
    </source>
</evidence>
<dbReference type="EMBL" id="CP002408">
    <property type="protein sequence ID" value="AFU57605.1"/>
    <property type="molecule type" value="Genomic_DNA"/>
</dbReference>
<dbReference type="InParanoid" id="K0ID67"/>
<proteinExistence type="predicted"/>
<dbReference type="HOGENOM" id="CLU_2091375_0_0_2"/>
<reference evidence="1 2" key="1">
    <citation type="journal article" date="2012" name="Environ. Microbiol.">
        <title>The genome of the ammonia-oxidizing Candidatus Nitrososphaera gargensis: insights into metabolic versatility and environmental adaptations.</title>
        <authorList>
            <person name="Spang A."/>
            <person name="Poehlein A."/>
            <person name="Offre P."/>
            <person name="Zumbragel S."/>
            <person name="Haider S."/>
            <person name="Rychlik N."/>
            <person name="Nowka B."/>
            <person name="Schmeisser C."/>
            <person name="Lebedeva E.V."/>
            <person name="Rattei T."/>
            <person name="Bohm C."/>
            <person name="Schmid M."/>
            <person name="Galushko A."/>
            <person name="Hatzenpichler R."/>
            <person name="Weinmaier T."/>
            <person name="Daniel R."/>
            <person name="Schleper C."/>
            <person name="Spieck E."/>
            <person name="Streit W."/>
            <person name="Wagner M."/>
        </authorList>
    </citation>
    <scope>NUCLEOTIDE SEQUENCE [LARGE SCALE GENOMIC DNA]</scope>
    <source>
        <strain evidence="2">Ga9.2</strain>
    </source>
</reference>
<dbReference type="STRING" id="1237085.Ngar_c06620"/>
<accession>K0ID67</accession>
<dbReference type="AlphaFoldDB" id="K0ID67"/>
<sequence>MERRRILIDAERIRRLAREEKIGAAVVEKDYALTWLLSGFFLKDSQLKDSFVLKGGTAIRKAFFPGKWRFSEDLDFTVVDRNDANSMSLYRKSWTCFLQRAALPIPYTHTMLTPEQ</sequence>
<protein>
    <recommendedName>
        <fullName evidence="3">Nucleotidyl transferase AbiEii/AbiGii toxin family protein</fullName>
    </recommendedName>
</protein>
<dbReference type="Pfam" id="PF08843">
    <property type="entry name" value="AbiEii"/>
    <property type="match status" value="1"/>
</dbReference>
<dbReference type="Proteomes" id="UP000008037">
    <property type="component" value="Chromosome"/>
</dbReference>
<organism evidence="1 2">
    <name type="scientific">Nitrososphaera gargensis (strain Ga9.2)</name>
    <dbReference type="NCBI Taxonomy" id="1237085"/>
    <lineage>
        <taxon>Archaea</taxon>
        <taxon>Nitrososphaerota</taxon>
        <taxon>Nitrososphaeria</taxon>
        <taxon>Nitrososphaerales</taxon>
        <taxon>Nitrososphaeraceae</taxon>
        <taxon>Nitrososphaera</taxon>
    </lineage>
</organism>
<name>K0ID67_NITGG</name>
<dbReference type="PATRIC" id="fig|1237085.11.peg.637"/>
<keyword evidence="2" id="KW-1185">Reference proteome</keyword>
<dbReference type="Gene3D" id="3.10.450.620">
    <property type="entry name" value="JHP933, nucleotidyltransferase-like core domain"/>
    <property type="match status" value="1"/>
</dbReference>
<dbReference type="KEGG" id="nga:Ngar_c06620"/>
<dbReference type="InterPro" id="IPR014942">
    <property type="entry name" value="AbiEii"/>
</dbReference>
<dbReference type="BioCyc" id="CNIT1237085:G1324-660-MONOMER"/>
<evidence type="ECO:0000313" key="1">
    <source>
        <dbReference type="EMBL" id="AFU57605.1"/>
    </source>
</evidence>